<sequence>MANRSSGGTHSGKRRGGRRGRARSVVGRGGMGTVSAGLEKEGDEQRRKATEVEQHMQAAVPGADAGADSGASRLGQMVFTVGTFDEDDGGGMELAAQGQASGLPANAAARQAQTQVQQPQPQHSEPQAQRQTLFTMGSHSEMSETPAGDSDSGAVSADEQSPALHACRATTSLAQMGQAPRGRGRVLPRDSHAKARKRLPSRPHAKKTASSAALRSRMAARGMRGRVGHAPGSIGDSSYVDASDGSDDIEEGVSVDEAMIDPADGPADETSDDPADDPIDSPAPQSSLCPAAAPRGSPHSSTATLGAAGSPSDSATTASTGSLRVEAPHSVPGPSVAPRSFISRSAKRHMESQRQQSIVEKEEEDMDITCALLTGVPRRRNRPAGTAPQAFLAPDSPAYMQHMRRSERGYSHARALAHPLLESIARCADLREQRRAAAAREPPPWAARRARSTAWWDALMPPAAARDPPRAPPGLQHAELPRWVLPPDPAKCAVYADPRSPSRADPSCPHVHELRARAADLRFMRQHALPAVRRTDAADLWRTRRLPVLNSAALLPVTEPAPEPAEATIRPNHIAAPFRRAGSVYGCAALATPSASASITESVHSAAVVRRLDAAPAARPHSVAVFDNDSRRSYFERLSVDDDRPSVAAASPAPSIGLLRRVISGLTGTTALGSPQ</sequence>
<feature type="region of interest" description="Disordered" evidence="1">
    <location>
        <begin position="99"/>
        <end position="362"/>
    </location>
</feature>
<dbReference type="AlphaFoldDB" id="A0A2G5BJ20"/>
<feature type="region of interest" description="Disordered" evidence="1">
    <location>
        <begin position="1"/>
        <end position="70"/>
    </location>
</feature>
<organism evidence="2 3">
    <name type="scientific">Coemansia reversa (strain ATCC 12441 / NRRL 1564)</name>
    <dbReference type="NCBI Taxonomy" id="763665"/>
    <lineage>
        <taxon>Eukaryota</taxon>
        <taxon>Fungi</taxon>
        <taxon>Fungi incertae sedis</taxon>
        <taxon>Zoopagomycota</taxon>
        <taxon>Kickxellomycotina</taxon>
        <taxon>Kickxellomycetes</taxon>
        <taxon>Kickxellales</taxon>
        <taxon>Kickxellaceae</taxon>
        <taxon>Coemansia</taxon>
    </lineage>
</organism>
<feature type="compositionally biased region" description="Polar residues" evidence="1">
    <location>
        <begin position="130"/>
        <end position="140"/>
    </location>
</feature>
<name>A0A2G5BJ20_COERN</name>
<gene>
    <name evidence="2" type="ORF">COEREDRAFT_6180</name>
</gene>
<evidence type="ECO:0000313" key="2">
    <source>
        <dbReference type="EMBL" id="PIA19020.1"/>
    </source>
</evidence>
<reference evidence="2 3" key="1">
    <citation type="journal article" date="2015" name="Genome Biol. Evol.">
        <title>Phylogenomic analyses indicate that early fungi evolved digesting cell walls of algal ancestors of land plants.</title>
        <authorList>
            <person name="Chang Y."/>
            <person name="Wang S."/>
            <person name="Sekimoto S."/>
            <person name="Aerts A.L."/>
            <person name="Choi C."/>
            <person name="Clum A."/>
            <person name="LaButti K.M."/>
            <person name="Lindquist E.A."/>
            <person name="Yee Ngan C."/>
            <person name="Ohm R.A."/>
            <person name="Salamov A.A."/>
            <person name="Grigoriev I.V."/>
            <person name="Spatafora J.W."/>
            <person name="Berbee M.L."/>
        </authorList>
    </citation>
    <scope>NUCLEOTIDE SEQUENCE [LARGE SCALE GENOMIC DNA]</scope>
    <source>
        <strain evidence="2 3">NRRL 1564</strain>
    </source>
</reference>
<keyword evidence="3" id="KW-1185">Reference proteome</keyword>
<dbReference type="OrthoDB" id="5574788at2759"/>
<protein>
    <submittedName>
        <fullName evidence="2">Uncharacterized protein</fullName>
    </submittedName>
</protein>
<feature type="compositionally biased region" description="Basic and acidic residues" evidence="1">
    <location>
        <begin position="38"/>
        <end position="54"/>
    </location>
</feature>
<feature type="compositionally biased region" description="Polar residues" evidence="1">
    <location>
        <begin position="311"/>
        <end position="322"/>
    </location>
</feature>
<feature type="compositionally biased region" description="Acidic residues" evidence="1">
    <location>
        <begin position="266"/>
        <end position="279"/>
    </location>
</feature>
<feature type="compositionally biased region" description="Low complexity" evidence="1">
    <location>
        <begin position="209"/>
        <end position="222"/>
    </location>
</feature>
<feature type="compositionally biased region" description="Acidic residues" evidence="1">
    <location>
        <begin position="244"/>
        <end position="254"/>
    </location>
</feature>
<feature type="compositionally biased region" description="Basic residues" evidence="1">
    <location>
        <begin position="194"/>
        <end position="207"/>
    </location>
</feature>
<feature type="compositionally biased region" description="Low complexity" evidence="1">
    <location>
        <begin position="104"/>
        <end position="129"/>
    </location>
</feature>
<feature type="compositionally biased region" description="Low complexity" evidence="1">
    <location>
        <begin position="58"/>
        <end position="70"/>
    </location>
</feature>
<evidence type="ECO:0000313" key="3">
    <source>
        <dbReference type="Proteomes" id="UP000242474"/>
    </source>
</evidence>
<feature type="compositionally biased region" description="Basic residues" evidence="1">
    <location>
        <begin position="11"/>
        <end position="22"/>
    </location>
</feature>
<dbReference type="EMBL" id="KZ303488">
    <property type="protein sequence ID" value="PIA19020.1"/>
    <property type="molecule type" value="Genomic_DNA"/>
</dbReference>
<proteinExistence type="predicted"/>
<accession>A0A2G5BJ20</accession>
<evidence type="ECO:0000256" key="1">
    <source>
        <dbReference type="SAM" id="MobiDB-lite"/>
    </source>
</evidence>
<dbReference type="Proteomes" id="UP000242474">
    <property type="component" value="Unassembled WGS sequence"/>
</dbReference>